<dbReference type="EMBL" id="ODYU01009783">
    <property type="protein sequence ID" value="SOQ54438.1"/>
    <property type="molecule type" value="Genomic_DNA"/>
</dbReference>
<reference evidence="1" key="1">
    <citation type="submission" date="2016-07" db="EMBL/GenBank/DDBJ databases">
        <authorList>
            <person name="Bretaudeau A."/>
        </authorList>
    </citation>
    <scope>NUCLEOTIDE SEQUENCE</scope>
    <source>
        <strain evidence="1">Rice</strain>
        <tissue evidence="1">Whole body</tissue>
    </source>
</reference>
<sequence length="151" mass="16969">MASFCGGHLVTVMMMKNCKNPIALYLYILLKNEAMSLRLVLSAWHTTRGAVCNPKQQFVDHTKNCSLRESNPLHIAQQPVAQLPRQPCSHLSSNHPIIYFSRQGEARGSVRLLLTKNLPVPTPAFQTGAPDQRLIRHTSDFCMIHSTASRY</sequence>
<proteinExistence type="predicted"/>
<protein>
    <submittedName>
        <fullName evidence="1">SFRICE_029667</fullName>
    </submittedName>
</protein>
<gene>
    <name evidence="1" type="ORF">SFRICE_029667</name>
</gene>
<accession>A0A2H1WN28</accession>
<organism evidence="1">
    <name type="scientific">Spodoptera frugiperda</name>
    <name type="common">Fall armyworm</name>
    <dbReference type="NCBI Taxonomy" id="7108"/>
    <lineage>
        <taxon>Eukaryota</taxon>
        <taxon>Metazoa</taxon>
        <taxon>Ecdysozoa</taxon>
        <taxon>Arthropoda</taxon>
        <taxon>Hexapoda</taxon>
        <taxon>Insecta</taxon>
        <taxon>Pterygota</taxon>
        <taxon>Neoptera</taxon>
        <taxon>Endopterygota</taxon>
        <taxon>Lepidoptera</taxon>
        <taxon>Glossata</taxon>
        <taxon>Ditrysia</taxon>
        <taxon>Noctuoidea</taxon>
        <taxon>Noctuidae</taxon>
        <taxon>Amphipyrinae</taxon>
        <taxon>Spodoptera</taxon>
    </lineage>
</organism>
<name>A0A2H1WN28_SPOFR</name>
<dbReference type="AlphaFoldDB" id="A0A2H1WN28"/>
<evidence type="ECO:0000313" key="1">
    <source>
        <dbReference type="EMBL" id="SOQ54438.1"/>
    </source>
</evidence>